<evidence type="ECO:0000259" key="6">
    <source>
        <dbReference type="PROSITE" id="PS50045"/>
    </source>
</evidence>
<evidence type="ECO:0000256" key="4">
    <source>
        <dbReference type="ARBA" id="ARBA00023125"/>
    </source>
</evidence>
<dbReference type="InterPro" id="IPR003593">
    <property type="entry name" value="AAA+_ATPase"/>
</dbReference>
<keyword evidence="1" id="KW-0547">Nucleotide-binding</keyword>
<keyword evidence="3" id="KW-0805">Transcription regulation</keyword>
<evidence type="ECO:0000256" key="5">
    <source>
        <dbReference type="ARBA" id="ARBA00023163"/>
    </source>
</evidence>
<dbReference type="AlphaFoldDB" id="Q1W4V3"/>
<keyword evidence="4" id="KW-0238">DNA-binding</keyword>
<dbReference type="PANTHER" id="PTHR32071">
    <property type="entry name" value="TRANSCRIPTIONAL REGULATORY PROTEIN"/>
    <property type="match status" value="1"/>
</dbReference>
<dbReference type="InterPro" id="IPR025662">
    <property type="entry name" value="Sigma_54_int_dom_ATP-bd_1"/>
</dbReference>
<dbReference type="GO" id="GO:0003677">
    <property type="term" value="F:DNA binding"/>
    <property type="evidence" value="ECO:0007669"/>
    <property type="project" value="UniProtKB-KW"/>
</dbReference>
<dbReference type="InterPro" id="IPR025943">
    <property type="entry name" value="Sigma_54_int_dom_ATP-bd_2"/>
</dbReference>
<gene>
    <name evidence="7" type="primary">norR</name>
    <name evidence="7" type="ORF">EXB33</name>
</gene>
<dbReference type="Gene3D" id="1.10.8.60">
    <property type="match status" value="1"/>
</dbReference>
<dbReference type="SMART" id="SM00382">
    <property type="entry name" value="AAA"/>
    <property type="match status" value="1"/>
</dbReference>
<dbReference type="PROSITE" id="PS00676">
    <property type="entry name" value="SIGMA54_INTERACT_2"/>
    <property type="match status" value="1"/>
</dbReference>
<keyword evidence="5" id="KW-0804">Transcription</keyword>
<evidence type="ECO:0000313" key="7">
    <source>
        <dbReference type="EMBL" id="ABD94719.1"/>
    </source>
</evidence>
<organism evidence="7">
    <name type="scientific">Pseudomonas aeruginosa</name>
    <dbReference type="NCBI Taxonomy" id="287"/>
    <lineage>
        <taxon>Bacteria</taxon>
        <taxon>Pseudomonadati</taxon>
        <taxon>Pseudomonadota</taxon>
        <taxon>Gammaproteobacteria</taxon>
        <taxon>Pseudomonadales</taxon>
        <taxon>Pseudomonadaceae</taxon>
        <taxon>Pseudomonas</taxon>
    </lineage>
</organism>
<dbReference type="Pfam" id="PF00158">
    <property type="entry name" value="Sigma54_activat"/>
    <property type="match status" value="1"/>
</dbReference>
<dbReference type="CDD" id="cd00009">
    <property type="entry name" value="AAA"/>
    <property type="match status" value="1"/>
</dbReference>
<dbReference type="Pfam" id="PF25601">
    <property type="entry name" value="AAA_lid_14"/>
    <property type="match status" value="1"/>
</dbReference>
<reference evidence="7" key="1">
    <citation type="journal article" date="2006" name="J. Bacteriol.">
        <title>Acquisition and evolution of the exoU locus in Pseudomonas aeruginosa.</title>
        <authorList>
            <person name="Kulasekara B.R."/>
            <person name="Kulasekara H.D."/>
            <person name="Wolfgang M.C."/>
            <person name="Stevens L."/>
            <person name="Frank D.W."/>
            <person name="Lory S."/>
        </authorList>
    </citation>
    <scope>NUCLEOTIDE SEQUENCE</scope>
    <source>
        <strain evidence="7">19660</strain>
    </source>
</reference>
<dbReference type="SMART" id="SM00065">
    <property type="entry name" value="GAF"/>
    <property type="match status" value="1"/>
</dbReference>
<dbReference type="Gene3D" id="1.10.10.60">
    <property type="entry name" value="Homeodomain-like"/>
    <property type="match status" value="1"/>
</dbReference>
<name>Q1W4V3_PSEAI</name>
<dbReference type="PROSITE" id="PS50045">
    <property type="entry name" value="SIGMA54_INTERACT_4"/>
    <property type="match status" value="1"/>
</dbReference>
<sequence length="544" mass="59838">MANRVPSGNTFGINHLCRRRVLMTSHKKGQDDPIRVKSTSFLNRLLADLPSDLPAAVRLQRLVASLRDEFNCSAVVLLRLDGDRLQTQAAVGLDLEVLGRSFQVERHPRLARILEEGEPVRFAADSELPDPYDGLLQDSPATPLPVHDCMGMTLRVQGRLWGAVTLDALRPGSFDASVARRLRECAPLIETALRIGQLENEVRGLRLARSGLVEPAVESQNSILGDSPVLRGLLKELKIVADAELPVLLQGETGVGKELFAHWLHANSPRARQPMVHVNCAALPETLAESELFGHVRGAFSGATQDRQGRFETASGGTLFLDEIGELPLAIQAKLLRALQSGEIQRLGADRPKHVNVRIIAATNRTLIEEVRKGRFRADLYHRLSVYPVHIPPLRERGHDVLMLAGHFLELNRVRLGLRCLRLTADAERTVLAYAWPGNVRELEHVISRAALKVLSQAESRHALLSIEAAGLGLEVTTHPAPASVPAAIAGETPYSLQAAVDSYQRQLLQDALQRHNGKWAGAARALEMDPSNLRKLARRLNLL</sequence>
<dbReference type="InterPro" id="IPR025944">
    <property type="entry name" value="Sigma_54_int_dom_CS"/>
</dbReference>
<keyword evidence="2" id="KW-0067">ATP-binding</keyword>
<dbReference type="Gene3D" id="3.30.450.40">
    <property type="match status" value="1"/>
</dbReference>
<dbReference type="PROSITE" id="PS00688">
    <property type="entry name" value="SIGMA54_INTERACT_3"/>
    <property type="match status" value="1"/>
</dbReference>
<dbReference type="EMBL" id="DQ437743">
    <property type="protein sequence ID" value="ABD94719.1"/>
    <property type="molecule type" value="Genomic_DNA"/>
</dbReference>
<evidence type="ECO:0000256" key="1">
    <source>
        <dbReference type="ARBA" id="ARBA00022741"/>
    </source>
</evidence>
<dbReference type="Pfam" id="PF01590">
    <property type="entry name" value="GAF"/>
    <property type="match status" value="1"/>
</dbReference>
<proteinExistence type="predicted"/>
<evidence type="ECO:0000256" key="2">
    <source>
        <dbReference type="ARBA" id="ARBA00022840"/>
    </source>
</evidence>
<dbReference type="InterPro" id="IPR003018">
    <property type="entry name" value="GAF"/>
</dbReference>
<dbReference type="InterPro" id="IPR002078">
    <property type="entry name" value="Sigma_54_int"/>
</dbReference>
<dbReference type="InterPro" id="IPR029016">
    <property type="entry name" value="GAF-like_dom_sf"/>
</dbReference>
<protein>
    <submittedName>
        <fullName evidence="7">Putative nitric oxide reductase transcriptional regulator</fullName>
    </submittedName>
</protein>
<dbReference type="InterPro" id="IPR009057">
    <property type="entry name" value="Homeodomain-like_sf"/>
</dbReference>
<dbReference type="NCBIfam" id="NF003451">
    <property type="entry name" value="PRK05022.1"/>
    <property type="match status" value="1"/>
</dbReference>
<evidence type="ECO:0000256" key="3">
    <source>
        <dbReference type="ARBA" id="ARBA00023015"/>
    </source>
</evidence>
<dbReference type="SUPFAM" id="SSF55781">
    <property type="entry name" value="GAF domain-like"/>
    <property type="match status" value="1"/>
</dbReference>
<dbReference type="PROSITE" id="PS00675">
    <property type="entry name" value="SIGMA54_INTERACT_1"/>
    <property type="match status" value="1"/>
</dbReference>
<dbReference type="FunFam" id="3.40.50.300:FF:000006">
    <property type="entry name" value="DNA-binding transcriptional regulator NtrC"/>
    <property type="match status" value="1"/>
</dbReference>
<dbReference type="PANTHER" id="PTHR32071:SF35">
    <property type="entry name" value="ANAEROBIC NITRIC OXIDE REDUCTASE TRANSCRIPTION REGULATOR NORR"/>
    <property type="match status" value="1"/>
</dbReference>
<accession>Q1W4V3</accession>
<dbReference type="SUPFAM" id="SSF46689">
    <property type="entry name" value="Homeodomain-like"/>
    <property type="match status" value="1"/>
</dbReference>
<dbReference type="InterPro" id="IPR058031">
    <property type="entry name" value="AAA_lid_NorR"/>
</dbReference>
<feature type="domain" description="Sigma-54 factor interaction" evidence="6">
    <location>
        <begin position="223"/>
        <end position="452"/>
    </location>
</feature>
<dbReference type="Gene3D" id="3.40.50.300">
    <property type="entry name" value="P-loop containing nucleotide triphosphate hydrolases"/>
    <property type="match status" value="1"/>
</dbReference>
<dbReference type="InterPro" id="IPR027417">
    <property type="entry name" value="P-loop_NTPase"/>
</dbReference>
<dbReference type="SUPFAM" id="SSF52540">
    <property type="entry name" value="P-loop containing nucleoside triphosphate hydrolases"/>
    <property type="match status" value="1"/>
</dbReference>
<dbReference type="GO" id="GO:0005524">
    <property type="term" value="F:ATP binding"/>
    <property type="evidence" value="ECO:0007669"/>
    <property type="project" value="UniProtKB-KW"/>
</dbReference>
<dbReference type="GO" id="GO:0006355">
    <property type="term" value="P:regulation of DNA-templated transcription"/>
    <property type="evidence" value="ECO:0007669"/>
    <property type="project" value="InterPro"/>
</dbReference>